<keyword evidence="1" id="KW-1133">Transmembrane helix</keyword>
<sequence>MKRIFTEEFKLFISRVLPFVLLLILIPLISYLIWMVLPAKEMEIVVIDKTVPTDTYQEHQTLFWAFEYMKIQNKQGQFYAKDKDYFGFFPDESPSFGTPRDLRELSEIEIKEAASKLDILYFADTYGVFEDDFEKEPSDEISKKIYGGLNRGDISLMREVAAQHKTIIAEFNTMASPTPIAIRTEFENIMGLKWTGWIARYFDEMDTTINADIPKWFISQYVEQHQNTWVQPGPGIVFVHENGTVEAFSNEVDYLGRIPKIRTQRINQLGFKLPEIVPYPDWFDIVLIERDYQVISYYDIDPTDLGKEKLRSMGLPRFFPAAVVKNVGKGQYYYLAGDFSDMQNPLGSPHFKGLPMLWRGLHTVSDFTDRESFYWNYFYPLLSQIMDKTYKEKLKD</sequence>
<keyword evidence="1" id="KW-0472">Membrane</keyword>
<dbReference type="AlphaFoldDB" id="A0A1I0YH69"/>
<organism evidence="2 3">
    <name type="scientific">Algoriphagus aquimarinus</name>
    <dbReference type="NCBI Taxonomy" id="237018"/>
    <lineage>
        <taxon>Bacteria</taxon>
        <taxon>Pseudomonadati</taxon>
        <taxon>Bacteroidota</taxon>
        <taxon>Cytophagia</taxon>
        <taxon>Cytophagales</taxon>
        <taxon>Cyclobacteriaceae</taxon>
        <taxon>Algoriphagus</taxon>
    </lineage>
</organism>
<accession>A0A1I0YH69</accession>
<keyword evidence="1" id="KW-0812">Transmembrane</keyword>
<gene>
    <name evidence="2" type="ORF">SAMN04489723_104330</name>
</gene>
<keyword evidence="3" id="KW-1185">Reference proteome</keyword>
<evidence type="ECO:0000313" key="2">
    <source>
        <dbReference type="EMBL" id="SFB12561.1"/>
    </source>
</evidence>
<evidence type="ECO:0000256" key="1">
    <source>
        <dbReference type="SAM" id="Phobius"/>
    </source>
</evidence>
<proteinExistence type="predicted"/>
<feature type="transmembrane region" description="Helical" evidence="1">
    <location>
        <begin position="12"/>
        <end position="37"/>
    </location>
</feature>
<dbReference type="Proteomes" id="UP000198790">
    <property type="component" value="Unassembled WGS sequence"/>
</dbReference>
<dbReference type="STRING" id="237018.SAMN04489723_104330"/>
<dbReference type="OrthoDB" id="916275at2"/>
<reference evidence="2 3" key="1">
    <citation type="submission" date="2016-10" db="EMBL/GenBank/DDBJ databases">
        <authorList>
            <person name="de Groot N.N."/>
        </authorList>
    </citation>
    <scope>NUCLEOTIDE SEQUENCE [LARGE SCALE GENOMIC DNA]</scope>
    <source>
        <strain evidence="2 3">DSM 23399</strain>
    </source>
</reference>
<dbReference type="RefSeq" id="WP_092895898.1">
    <property type="nucleotide sequence ID" value="NZ_FOKK01000004.1"/>
</dbReference>
<dbReference type="EMBL" id="FOKK01000004">
    <property type="protein sequence ID" value="SFB12561.1"/>
    <property type="molecule type" value="Genomic_DNA"/>
</dbReference>
<name>A0A1I0YH69_9BACT</name>
<evidence type="ECO:0000313" key="3">
    <source>
        <dbReference type="Proteomes" id="UP000198790"/>
    </source>
</evidence>
<protein>
    <submittedName>
        <fullName evidence="2">Uncharacterized protein</fullName>
    </submittedName>
</protein>